<protein>
    <submittedName>
        <fullName evidence="1">Uncharacterized protein</fullName>
    </submittedName>
</protein>
<accession>A0A2P6QI79</accession>
<sequence>MLSTLSKSTELGFTFDLPATGLTGFFLQQLHLGKLNLTSYRM</sequence>
<dbReference type="AlphaFoldDB" id="A0A2P6QI79"/>
<dbReference type="EMBL" id="PDCK01000043">
    <property type="protein sequence ID" value="PRQ33882.1"/>
    <property type="molecule type" value="Genomic_DNA"/>
</dbReference>
<organism evidence="1 2">
    <name type="scientific">Rosa chinensis</name>
    <name type="common">China rose</name>
    <dbReference type="NCBI Taxonomy" id="74649"/>
    <lineage>
        <taxon>Eukaryota</taxon>
        <taxon>Viridiplantae</taxon>
        <taxon>Streptophyta</taxon>
        <taxon>Embryophyta</taxon>
        <taxon>Tracheophyta</taxon>
        <taxon>Spermatophyta</taxon>
        <taxon>Magnoliopsida</taxon>
        <taxon>eudicotyledons</taxon>
        <taxon>Gunneridae</taxon>
        <taxon>Pentapetalae</taxon>
        <taxon>rosids</taxon>
        <taxon>fabids</taxon>
        <taxon>Rosales</taxon>
        <taxon>Rosaceae</taxon>
        <taxon>Rosoideae</taxon>
        <taxon>Rosoideae incertae sedis</taxon>
        <taxon>Rosa</taxon>
    </lineage>
</organism>
<proteinExistence type="predicted"/>
<evidence type="ECO:0000313" key="1">
    <source>
        <dbReference type="EMBL" id="PRQ33882.1"/>
    </source>
</evidence>
<comment type="caution">
    <text evidence="1">The sequence shown here is derived from an EMBL/GenBank/DDBJ whole genome shotgun (WGS) entry which is preliminary data.</text>
</comment>
<dbReference type="Gramene" id="PRQ33882">
    <property type="protein sequence ID" value="PRQ33882"/>
    <property type="gene ID" value="RchiOBHm_Chr5g0062601"/>
</dbReference>
<reference evidence="1 2" key="1">
    <citation type="journal article" date="2018" name="Nat. Genet.">
        <title>The Rosa genome provides new insights in the design of modern roses.</title>
        <authorList>
            <person name="Bendahmane M."/>
        </authorList>
    </citation>
    <scope>NUCLEOTIDE SEQUENCE [LARGE SCALE GENOMIC DNA]</scope>
    <source>
        <strain evidence="2">cv. Old Blush</strain>
    </source>
</reference>
<dbReference type="Proteomes" id="UP000238479">
    <property type="component" value="Chromosome 5"/>
</dbReference>
<evidence type="ECO:0000313" key="2">
    <source>
        <dbReference type="Proteomes" id="UP000238479"/>
    </source>
</evidence>
<name>A0A2P6QI79_ROSCH</name>
<keyword evidence="2" id="KW-1185">Reference proteome</keyword>
<gene>
    <name evidence="1" type="ORF">RchiOBHm_Chr5g0062601</name>
</gene>